<dbReference type="Pfam" id="PF00067">
    <property type="entry name" value="p450"/>
    <property type="match status" value="1"/>
</dbReference>
<keyword evidence="4 5" id="KW-0408">Iron</keyword>
<evidence type="ECO:0000256" key="6">
    <source>
        <dbReference type="SAM" id="SignalP"/>
    </source>
</evidence>
<evidence type="ECO:0008006" key="9">
    <source>
        <dbReference type="Google" id="ProtNLM"/>
    </source>
</evidence>
<dbReference type="InterPro" id="IPR001128">
    <property type="entry name" value="Cyt_P450"/>
</dbReference>
<dbReference type="InterPro" id="IPR002401">
    <property type="entry name" value="Cyt_P450_E_grp-I"/>
</dbReference>
<evidence type="ECO:0000256" key="4">
    <source>
        <dbReference type="ARBA" id="ARBA00023004"/>
    </source>
</evidence>
<dbReference type="PANTHER" id="PTHR47944:SF16">
    <property type="entry name" value="CYTOCHROME P450 FAMILY 1 SUBFAMILY A POLYPEPTIDE 1"/>
    <property type="match status" value="1"/>
</dbReference>
<proteinExistence type="inferred from homology"/>
<organism evidence="7 8">
    <name type="scientific">Sphagnum jensenii</name>
    <dbReference type="NCBI Taxonomy" id="128206"/>
    <lineage>
        <taxon>Eukaryota</taxon>
        <taxon>Viridiplantae</taxon>
        <taxon>Streptophyta</taxon>
        <taxon>Embryophyta</taxon>
        <taxon>Bryophyta</taxon>
        <taxon>Sphagnophytina</taxon>
        <taxon>Sphagnopsida</taxon>
        <taxon>Sphagnales</taxon>
        <taxon>Sphagnaceae</taxon>
        <taxon>Sphagnum</taxon>
    </lineage>
</organism>
<dbReference type="PANTHER" id="PTHR47944">
    <property type="entry name" value="CYTOCHROME P450 98A9"/>
    <property type="match status" value="1"/>
</dbReference>
<keyword evidence="3 5" id="KW-0560">Oxidoreductase</keyword>
<dbReference type="PROSITE" id="PS00086">
    <property type="entry name" value="CYTOCHROME_P450"/>
    <property type="match status" value="1"/>
</dbReference>
<dbReference type="SUPFAM" id="SSF48264">
    <property type="entry name" value="Cytochrome P450"/>
    <property type="match status" value="1"/>
</dbReference>
<evidence type="ECO:0000256" key="5">
    <source>
        <dbReference type="RuleBase" id="RU000461"/>
    </source>
</evidence>
<sequence>MILVAPILFVCFHCLIICPSHHTKSKRAPRPFPIWPVLGNLPLLGKLPYQTFYNLSKTYGDIMELKLGSISTVIISSTKLAQEVLKTHDLVFAYRPNSIASHFLSYDGQSVGWAPYGDYWKQMRKLSMLELFNTKSLEASKNVRDEEFSFLLHRIFEDCKEGKQMNIQTQLSTSSMNLITRLLFGKRYFGINISNEECEEFKDIIYKQGHLVGAFNISDFVPLLKPFDLQGLQHQIKKIRLRLDQFLDKIIQDHMKENKLKDSKDFLDAMLSRHEINGFSDKLDDNKVKAIINGFLTAGTETSATTIEWGLVELLKHPEIMKKTQDELDGVVGHHRIVNENDIPRLKYLQAVVKETFRLHSPTPLLLPHENMKSCEIGGYYIPAKTRTFVNIWAIHRDPSVYENPFNFNPERFVGSEIDLKGKDFQLLPFGSGRRICPGLSLGLMTVQIVLARLIHSFTWKLPFGETPENMDMNELFGLATPKAIPLQAIAIPRLPLQLYSIPKLV</sequence>
<feature type="chain" id="PRO_5045236381" description="Cytochrome P450" evidence="6">
    <location>
        <begin position="23"/>
        <end position="506"/>
    </location>
</feature>
<evidence type="ECO:0000256" key="1">
    <source>
        <dbReference type="ARBA" id="ARBA00010617"/>
    </source>
</evidence>
<reference evidence="7" key="1">
    <citation type="submission" date="2024-03" db="EMBL/GenBank/DDBJ databases">
        <authorList>
            <consortium name="ELIXIR-Norway"/>
            <consortium name="Elixir Norway"/>
        </authorList>
    </citation>
    <scope>NUCLEOTIDE SEQUENCE</scope>
</reference>
<accession>A0ABP1AVM1</accession>
<keyword evidence="2 5" id="KW-0479">Metal-binding</keyword>
<keyword evidence="5" id="KW-0349">Heme</keyword>
<dbReference type="Proteomes" id="UP001497522">
    <property type="component" value="Chromosome 16"/>
</dbReference>
<keyword evidence="6" id="KW-0732">Signal</keyword>
<feature type="signal peptide" evidence="6">
    <location>
        <begin position="1"/>
        <end position="22"/>
    </location>
</feature>
<evidence type="ECO:0000313" key="7">
    <source>
        <dbReference type="EMBL" id="CAK9866609.1"/>
    </source>
</evidence>
<gene>
    <name evidence="7" type="ORF">CSSPJE1EN2_LOCUS9604</name>
</gene>
<evidence type="ECO:0000313" key="8">
    <source>
        <dbReference type="Proteomes" id="UP001497522"/>
    </source>
</evidence>
<name>A0ABP1AVM1_9BRYO</name>
<dbReference type="InterPro" id="IPR036396">
    <property type="entry name" value="Cyt_P450_sf"/>
</dbReference>
<dbReference type="PRINTS" id="PR00385">
    <property type="entry name" value="P450"/>
</dbReference>
<keyword evidence="5" id="KW-0503">Monooxygenase</keyword>
<dbReference type="Gene3D" id="1.10.630.10">
    <property type="entry name" value="Cytochrome P450"/>
    <property type="match status" value="1"/>
</dbReference>
<comment type="similarity">
    <text evidence="1 5">Belongs to the cytochrome P450 family.</text>
</comment>
<keyword evidence="8" id="KW-1185">Reference proteome</keyword>
<evidence type="ECO:0000256" key="3">
    <source>
        <dbReference type="ARBA" id="ARBA00023002"/>
    </source>
</evidence>
<protein>
    <recommendedName>
        <fullName evidence="9">Cytochrome P450</fullName>
    </recommendedName>
</protein>
<dbReference type="PRINTS" id="PR00463">
    <property type="entry name" value="EP450I"/>
</dbReference>
<dbReference type="EMBL" id="OZ023717">
    <property type="protein sequence ID" value="CAK9866609.1"/>
    <property type="molecule type" value="Genomic_DNA"/>
</dbReference>
<dbReference type="CDD" id="cd20618">
    <property type="entry name" value="CYP71_clan"/>
    <property type="match status" value="1"/>
</dbReference>
<dbReference type="InterPro" id="IPR017972">
    <property type="entry name" value="Cyt_P450_CS"/>
</dbReference>
<evidence type="ECO:0000256" key="2">
    <source>
        <dbReference type="ARBA" id="ARBA00022723"/>
    </source>
</evidence>